<dbReference type="Pfam" id="PF18758">
    <property type="entry name" value="KDZ"/>
    <property type="match status" value="1"/>
</dbReference>
<dbReference type="CDD" id="cd19757">
    <property type="entry name" value="Bbox1"/>
    <property type="match status" value="1"/>
</dbReference>
<feature type="transmembrane region" description="Helical" evidence="2">
    <location>
        <begin position="489"/>
        <end position="510"/>
    </location>
</feature>
<dbReference type="Pfam" id="PF18803">
    <property type="entry name" value="CxC2"/>
    <property type="match status" value="1"/>
</dbReference>
<keyword evidence="2" id="KW-0812">Transmembrane</keyword>
<evidence type="ECO:0000313" key="5">
    <source>
        <dbReference type="Proteomes" id="UP000308197"/>
    </source>
</evidence>
<evidence type="ECO:0000259" key="3">
    <source>
        <dbReference type="Pfam" id="PF18803"/>
    </source>
</evidence>
<keyword evidence="5" id="KW-1185">Reference proteome</keyword>
<gene>
    <name evidence="4" type="ORF">K466DRAFT_605772</name>
</gene>
<organism evidence="4 5">
    <name type="scientific">Polyporus arcularius HHB13444</name>
    <dbReference type="NCBI Taxonomy" id="1314778"/>
    <lineage>
        <taxon>Eukaryota</taxon>
        <taxon>Fungi</taxon>
        <taxon>Dikarya</taxon>
        <taxon>Basidiomycota</taxon>
        <taxon>Agaricomycotina</taxon>
        <taxon>Agaricomycetes</taxon>
        <taxon>Polyporales</taxon>
        <taxon>Polyporaceae</taxon>
        <taxon>Polyporus</taxon>
    </lineage>
</organism>
<dbReference type="EMBL" id="ML211897">
    <property type="protein sequence ID" value="TFK79910.1"/>
    <property type="molecule type" value="Genomic_DNA"/>
</dbReference>
<name>A0A5C3NV80_9APHY</name>
<feature type="region of interest" description="Disordered" evidence="1">
    <location>
        <begin position="1"/>
        <end position="30"/>
    </location>
</feature>
<dbReference type="InParanoid" id="A0A5C3NV80"/>
<proteinExistence type="predicted"/>
<dbReference type="InterPro" id="IPR040521">
    <property type="entry name" value="KDZ"/>
</dbReference>
<accession>A0A5C3NV80</accession>
<evidence type="ECO:0000256" key="2">
    <source>
        <dbReference type="SAM" id="Phobius"/>
    </source>
</evidence>
<dbReference type="STRING" id="1314778.A0A5C3NV80"/>
<evidence type="ECO:0000313" key="4">
    <source>
        <dbReference type="EMBL" id="TFK79910.1"/>
    </source>
</evidence>
<dbReference type="AlphaFoldDB" id="A0A5C3NV80"/>
<keyword evidence="2" id="KW-0472">Membrane</keyword>
<evidence type="ECO:0000256" key="1">
    <source>
        <dbReference type="SAM" id="MobiDB-lite"/>
    </source>
</evidence>
<protein>
    <recommendedName>
        <fullName evidence="3">CxC2-like cysteine cluster KDZ transposase-associated domain-containing protein</fullName>
    </recommendedName>
</protein>
<dbReference type="PANTHER" id="PTHR33096:SF1">
    <property type="entry name" value="CXC1-LIKE CYSTEINE CLUSTER ASSOCIATED WITH KDZ TRANSPOSASES DOMAIN-CONTAINING PROTEIN"/>
    <property type="match status" value="1"/>
</dbReference>
<reference evidence="4 5" key="1">
    <citation type="journal article" date="2019" name="Nat. Ecol. Evol.">
        <title>Megaphylogeny resolves global patterns of mushroom evolution.</title>
        <authorList>
            <person name="Varga T."/>
            <person name="Krizsan K."/>
            <person name="Foldi C."/>
            <person name="Dima B."/>
            <person name="Sanchez-Garcia M."/>
            <person name="Sanchez-Ramirez S."/>
            <person name="Szollosi G.J."/>
            <person name="Szarkandi J.G."/>
            <person name="Papp V."/>
            <person name="Albert L."/>
            <person name="Andreopoulos W."/>
            <person name="Angelini C."/>
            <person name="Antonin V."/>
            <person name="Barry K.W."/>
            <person name="Bougher N.L."/>
            <person name="Buchanan P."/>
            <person name="Buyck B."/>
            <person name="Bense V."/>
            <person name="Catcheside P."/>
            <person name="Chovatia M."/>
            <person name="Cooper J."/>
            <person name="Damon W."/>
            <person name="Desjardin D."/>
            <person name="Finy P."/>
            <person name="Geml J."/>
            <person name="Haridas S."/>
            <person name="Hughes K."/>
            <person name="Justo A."/>
            <person name="Karasinski D."/>
            <person name="Kautmanova I."/>
            <person name="Kiss B."/>
            <person name="Kocsube S."/>
            <person name="Kotiranta H."/>
            <person name="LaButti K.M."/>
            <person name="Lechner B.E."/>
            <person name="Liimatainen K."/>
            <person name="Lipzen A."/>
            <person name="Lukacs Z."/>
            <person name="Mihaltcheva S."/>
            <person name="Morgado L.N."/>
            <person name="Niskanen T."/>
            <person name="Noordeloos M.E."/>
            <person name="Ohm R.A."/>
            <person name="Ortiz-Santana B."/>
            <person name="Ovrebo C."/>
            <person name="Racz N."/>
            <person name="Riley R."/>
            <person name="Savchenko A."/>
            <person name="Shiryaev A."/>
            <person name="Soop K."/>
            <person name="Spirin V."/>
            <person name="Szebenyi C."/>
            <person name="Tomsovsky M."/>
            <person name="Tulloss R.E."/>
            <person name="Uehling J."/>
            <person name="Grigoriev I.V."/>
            <person name="Vagvolgyi C."/>
            <person name="Papp T."/>
            <person name="Martin F.M."/>
            <person name="Miettinen O."/>
            <person name="Hibbett D.S."/>
            <person name="Nagy L.G."/>
        </authorList>
    </citation>
    <scope>NUCLEOTIDE SEQUENCE [LARGE SCALE GENOMIC DNA]</scope>
    <source>
        <strain evidence="4 5">HHB13444</strain>
    </source>
</reference>
<feature type="domain" description="CxC2-like cysteine cluster KDZ transposase-associated" evidence="3">
    <location>
        <begin position="201"/>
        <end position="311"/>
    </location>
</feature>
<dbReference type="InterPro" id="IPR041457">
    <property type="entry name" value="CxC2_KDZ-assoc"/>
</dbReference>
<dbReference type="Proteomes" id="UP000308197">
    <property type="component" value="Unassembled WGS sequence"/>
</dbReference>
<sequence>MSSSLKRTSSNPSTSRPRKKAKFKTIEVDPPDAATRLTRQVDRMVVTSTSKGNFSVKTSRKKVYLTPEDLFSDAATEELTNVVDDIVRDFTVEQAENLEEVTAKQKKRETRADLRASTKVVEWLPMRQQTLDELLRYEGCDEDVHSPLLCSGCGLKDAVVRCMECEGRELRCGECAVDDHSRLPLHRLQEWDGKTFKRTSLRTHGLVVQLGHNGQPCANPSSKTRRIVVVDITGVHEVEVSFCECISAGSRTLVSEWVQLMRRGWFPATNNRPATAFTFRTLDTFQETNFQGKLSLYDYWRSLERLTDNTGTGRTLNRYKQFCHVIRLWRHLVMLKRAGRAHNPAGASSTAPGELAVECPACPHPGKNLPEDWEKSPPDMMWLFTLFLMLDANFRAKCKARGLESAELGSGWSYFVEELAYQEHLKKYSAQTEENQCSAEHNAIINANLRRDGYIASGVGAVLCARHALVRRNGTADTQNGEKYANMDYIFFATLLGVVIFIILISYDIACQWERNLLKRMAMFPPHMRIDTSRTTLRYTIPKKHYRVHGPNHSRYSLNFVRHVGRTYGEGIESHWSHMNPVALSAREMALGARHELLNDHWGAYNWQKIIGFASSFLSALHEAKTMHAKQRAAFKAFSAAYDEGVRAQWDRMIDDWHKDPRKPDPYEEVTTKLSQNAVRRQLATEEAAEKDAGELPAHETSPSVFLQVGLELEEQQRVLGLMKVSRNSDKSAAEFQEKRNLVKRRIQIWQSIQDVHMPSVPALRAASASSSSPTIPVPSDSSTNSNSTHTDATPAAANTLIEDIKLWLPSALPPSLSSLQSLSSLRDKERRLRLAQLSDCLDDIRRLRRVLTGITEFKRLNVSGTGQRANTRIRSLYARFEAKIRRSVLRYRAARVAMEALDPQGEWAVQFKILHDGDVKGPGREDDAASEGRHETSWIWLTPSSVTSVSSAADPTKPMSPSEFSESMRVEYARFKARVDRWDEEERLLQEEMRRILDYFEHKASWWREQAGRRTDVSPALRRALSIYAERQAATFKGLRMYCASLWVPYLRTYGTVPEWAAPFAEVPAKKRASRIMRQRLYMVDVSSDSSSSSSEESDGEGSAGSEGETDH</sequence>
<keyword evidence="2" id="KW-1133">Transmembrane helix</keyword>
<feature type="region of interest" description="Disordered" evidence="1">
    <location>
        <begin position="764"/>
        <end position="793"/>
    </location>
</feature>
<feature type="compositionally biased region" description="Low complexity" evidence="1">
    <location>
        <begin position="1"/>
        <end position="15"/>
    </location>
</feature>
<dbReference type="PANTHER" id="PTHR33096">
    <property type="entry name" value="CXC2 DOMAIN-CONTAINING PROTEIN"/>
    <property type="match status" value="1"/>
</dbReference>
<feature type="region of interest" description="Disordered" evidence="1">
    <location>
        <begin position="1087"/>
        <end position="1113"/>
    </location>
</feature>